<protein>
    <submittedName>
        <fullName evidence="4">Activating signal cointegrator 1 complex subunit 2</fullName>
    </submittedName>
</protein>
<evidence type="ECO:0000259" key="3">
    <source>
        <dbReference type="PROSITE" id="PS51140"/>
    </source>
</evidence>
<feature type="compositionally biased region" description="Polar residues" evidence="2">
    <location>
        <begin position="495"/>
        <end position="511"/>
    </location>
</feature>
<gene>
    <name evidence="4" type="ORF">ALC60_09759</name>
</gene>
<dbReference type="PROSITE" id="PS51140">
    <property type="entry name" value="CUE"/>
    <property type="match status" value="1"/>
</dbReference>
<proteinExistence type="predicted"/>
<reference evidence="4 5" key="1">
    <citation type="submission" date="2015-09" db="EMBL/GenBank/DDBJ databases">
        <title>Trachymyrmex zeteki WGS genome.</title>
        <authorList>
            <person name="Nygaard S."/>
            <person name="Hu H."/>
            <person name="Boomsma J."/>
            <person name="Zhang G."/>
        </authorList>
    </citation>
    <scope>NUCLEOTIDE SEQUENCE [LARGE SCALE GENOMIC DNA]</scope>
    <source>
        <strain evidence="4">Tzet28-1</strain>
        <tissue evidence="4">Whole body</tissue>
    </source>
</reference>
<feature type="coiled-coil region" evidence="1">
    <location>
        <begin position="427"/>
        <end position="470"/>
    </location>
</feature>
<organism evidence="4 5">
    <name type="scientific">Mycetomoellerius zeteki</name>
    <dbReference type="NCBI Taxonomy" id="64791"/>
    <lineage>
        <taxon>Eukaryota</taxon>
        <taxon>Metazoa</taxon>
        <taxon>Ecdysozoa</taxon>
        <taxon>Arthropoda</taxon>
        <taxon>Hexapoda</taxon>
        <taxon>Insecta</taxon>
        <taxon>Pterygota</taxon>
        <taxon>Neoptera</taxon>
        <taxon>Endopterygota</taxon>
        <taxon>Hymenoptera</taxon>
        <taxon>Apocrita</taxon>
        <taxon>Aculeata</taxon>
        <taxon>Formicoidea</taxon>
        <taxon>Formicidae</taxon>
        <taxon>Myrmicinae</taxon>
        <taxon>Mycetomoellerius</taxon>
    </lineage>
</organism>
<feature type="compositionally biased region" description="Basic residues" evidence="2">
    <location>
        <begin position="564"/>
        <end position="580"/>
    </location>
</feature>
<evidence type="ECO:0000256" key="2">
    <source>
        <dbReference type="SAM" id="MobiDB-lite"/>
    </source>
</evidence>
<dbReference type="STRING" id="64791.A0A151WT69"/>
<dbReference type="AlphaFoldDB" id="A0A151WT69"/>
<dbReference type="InterPro" id="IPR003892">
    <property type="entry name" value="CUE"/>
</dbReference>
<dbReference type="EMBL" id="KQ982757">
    <property type="protein sequence ID" value="KYQ51112.1"/>
    <property type="molecule type" value="Genomic_DNA"/>
</dbReference>
<dbReference type="GO" id="GO:0006355">
    <property type="term" value="P:regulation of DNA-templated transcription"/>
    <property type="evidence" value="ECO:0007669"/>
    <property type="project" value="TreeGrafter"/>
</dbReference>
<dbReference type="PANTHER" id="PTHR21494:SF0">
    <property type="entry name" value="ACTIVATING SIGNAL COINTEGRATOR 1 COMPLEX SUBUNIT 2"/>
    <property type="match status" value="1"/>
</dbReference>
<feature type="compositionally biased region" description="Basic and acidic residues" evidence="2">
    <location>
        <begin position="535"/>
        <end position="559"/>
    </location>
</feature>
<dbReference type="InterPro" id="IPR052586">
    <property type="entry name" value="ASCC2"/>
</dbReference>
<evidence type="ECO:0000313" key="4">
    <source>
        <dbReference type="EMBL" id="KYQ51112.1"/>
    </source>
</evidence>
<dbReference type="CDD" id="cd14364">
    <property type="entry name" value="CUE_ASCC2"/>
    <property type="match status" value="1"/>
</dbReference>
<name>A0A151WT69_9HYME</name>
<keyword evidence="5" id="KW-1185">Reference proteome</keyword>
<accession>A0A151WT69</accession>
<dbReference type="Proteomes" id="UP000075809">
    <property type="component" value="Unassembled WGS sequence"/>
</dbReference>
<dbReference type="PANTHER" id="PTHR21494">
    <property type="entry name" value="ACTIVATING SIGNAL COINTEGRATOR 1 COMPLEX SUBUNIT 2 ASC-1 COMPLEX SUBUNIT P100"/>
    <property type="match status" value="1"/>
</dbReference>
<dbReference type="SUPFAM" id="SSF46934">
    <property type="entry name" value="UBA-like"/>
    <property type="match status" value="1"/>
</dbReference>
<feature type="domain" description="CUE" evidence="3">
    <location>
        <begin position="327"/>
        <end position="370"/>
    </location>
</feature>
<evidence type="ECO:0000256" key="1">
    <source>
        <dbReference type="SAM" id="Coils"/>
    </source>
</evidence>
<feature type="region of interest" description="Disordered" evidence="2">
    <location>
        <begin position="475"/>
        <end position="594"/>
    </location>
</feature>
<keyword evidence="1" id="KW-0175">Coiled coil</keyword>
<evidence type="ECO:0000313" key="5">
    <source>
        <dbReference type="Proteomes" id="UP000075809"/>
    </source>
</evidence>
<dbReference type="Gene3D" id="1.10.8.10">
    <property type="entry name" value="DNA helicase RuvA subunit, C-terminal domain"/>
    <property type="match status" value="1"/>
</dbReference>
<sequence length="594" mass="68844">MKWADKRYFLSYVAPEIYNEDGSEIMGAKDHWMEIVSYIIEDLNWLLALPFYRFWSNIIYNTSIMDTLVSFLQALENVERRFENYPSNVTEAVALSEREGSIEMTVYNLEDLILYILDISSTLTVLLRVYPLLTAIFHKDDFINKIVSIYGSTIPEMYKKLDKLAYSEENMPKYIELKHRLDVTRVEMLNLYRIIIYEPVLQIQEKINTITENEIRNCVDKYLDSLINAISEKEFIIDYHQFYPVDADLQIMTKLYPEIDMIKSKYILQSLHASIGDTKMLANASLNDTNVSVAGSSGIQNNQRKEHSNDVNRMNNKIESGSKYPDNLMSLISEVKEILCECGEGFIQLCLEYYKYNIESVVNAVLENKLPHNLKELDRTIPYIPPDPMETSAAMDLATINLANDFQELNVSYNDKFEVATEKFTDVSDIRKKKDKYRNANEMLNDKSAIREARNIYEKYSIVIDEYDDEYDDTYDSHDIRGSAQDDSTEVDARSFTTPRVFQTFDKTNASSEDDTEIEDEKPVQNSNHFVQDPAELRAKAEQRKQSREGKSKDGKQDKNGPVNKRKSVHKATHGNHNRRMGAEIKRKQGMIPS</sequence>
<dbReference type="GO" id="GO:0043130">
    <property type="term" value="F:ubiquitin binding"/>
    <property type="evidence" value="ECO:0007669"/>
    <property type="project" value="InterPro"/>
</dbReference>
<dbReference type="InterPro" id="IPR041800">
    <property type="entry name" value="ASCC2_CUE"/>
</dbReference>
<dbReference type="InterPro" id="IPR009060">
    <property type="entry name" value="UBA-like_sf"/>
</dbReference>